<dbReference type="EMBL" id="LAEV01001851">
    <property type="protein sequence ID" value="KKA27239.1"/>
    <property type="molecule type" value="Genomic_DNA"/>
</dbReference>
<evidence type="ECO:0000256" key="7">
    <source>
        <dbReference type="ARBA" id="ARBA00022982"/>
    </source>
</evidence>
<feature type="transmembrane region" description="Helical" evidence="11">
    <location>
        <begin position="192"/>
        <end position="214"/>
    </location>
</feature>
<feature type="non-terminal residue" evidence="13">
    <location>
        <position position="1"/>
    </location>
</feature>
<reference evidence="13 14" key="1">
    <citation type="submission" date="2015-03" db="EMBL/GenBank/DDBJ databases">
        <authorList>
            <person name="Radwan O."/>
            <person name="Al-Naeli F.A."/>
            <person name="Rendon G.A."/>
            <person name="Fields C."/>
        </authorList>
    </citation>
    <scope>NUCLEOTIDE SEQUENCE [LARGE SCALE GENOMIC DNA]</scope>
    <source>
        <strain evidence="13">CR-DP1</strain>
    </source>
</reference>
<evidence type="ECO:0000256" key="9">
    <source>
        <dbReference type="ARBA" id="ARBA00023004"/>
    </source>
</evidence>
<keyword evidence="6" id="KW-0479">Metal-binding</keyword>
<accession>A0A0F4Z9S3</accession>
<keyword evidence="10 11" id="KW-0472">Membrane</keyword>
<keyword evidence="5 11" id="KW-0812">Transmembrane</keyword>
<comment type="caution">
    <text evidence="13">The sequence shown here is derived from an EMBL/GenBank/DDBJ whole genome shotgun (WGS) entry which is preliminary data.</text>
</comment>
<keyword evidence="7" id="KW-0249">Electron transport</keyword>
<feature type="domain" description="Cytochrome b561" evidence="12">
    <location>
        <begin position="41"/>
        <end position="241"/>
    </location>
</feature>
<sequence length="245" mass="26420">GVPRDETVPLLGRPGDAAQIEGDSMLHNLVLAFGANPTFNFCSLFPIGTGILAQIANVLFLLTVWVTVLSGNLILFSGHPLAVSVGVFALVQSILVLQPTHTAPQKRIGQRYHAAFNTVTFLGVGTGITVIEYNKVKNGLAHFHSVHAYFGVATGALMALQLLAGVTMWAVPALYGGEQQAKNVWKYHRMSGYLLLVLVLATVVTATQTDYIATVVKIKTWSMVLVAFFIVSGVFPRVQKKKLGF</sequence>
<keyword evidence="9" id="KW-0408">Iron</keyword>
<evidence type="ECO:0000256" key="4">
    <source>
        <dbReference type="ARBA" id="ARBA00022617"/>
    </source>
</evidence>
<feature type="transmembrane region" description="Helical" evidence="11">
    <location>
        <begin position="112"/>
        <end position="131"/>
    </location>
</feature>
<evidence type="ECO:0000256" key="2">
    <source>
        <dbReference type="ARBA" id="ARBA00004141"/>
    </source>
</evidence>
<keyword evidence="14" id="KW-1185">Reference proteome</keyword>
<dbReference type="Pfam" id="PF03188">
    <property type="entry name" value="Cytochrom_B561"/>
    <property type="match status" value="1"/>
</dbReference>
<comment type="cofactor">
    <cofactor evidence="1">
        <name>heme b</name>
        <dbReference type="ChEBI" id="CHEBI:60344"/>
    </cofactor>
</comment>
<keyword evidence="8 11" id="KW-1133">Transmembrane helix</keyword>
<dbReference type="PROSITE" id="PS50939">
    <property type="entry name" value="CYTOCHROME_B561"/>
    <property type="match status" value="1"/>
</dbReference>
<dbReference type="Gene3D" id="1.20.120.1770">
    <property type="match status" value="1"/>
</dbReference>
<dbReference type="GO" id="GO:0140575">
    <property type="term" value="F:transmembrane monodehydroascorbate reductase activity"/>
    <property type="evidence" value="ECO:0007669"/>
    <property type="project" value="InterPro"/>
</dbReference>
<evidence type="ECO:0000256" key="6">
    <source>
        <dbReference type="ARBA" id="ARBA00022723"/>
    </source>
</evidence>
<evidence type="ECO:0000256" key="1">
    <source>
        <dbReference type="ARBA" id="ARBA00001970"/>
    </source>
</evidence>
<evidence type="ECO:0000313" key="13">
    <source>
        <dbReference type="EMBL" id="KKA27239.1"/>
    </source>
</evidence>
<evidence type="ECO:0000256" key="11">
    <source>
        <dbReference type="SAM" id="Phobius"/>
    </source>
</evidence>
<keyword evidence="4" id="KW-0349">Heme</keyword>
<feature type="transmembrane region" description="Helical" evidence="11">
    <location>
        <begin position="220"/>
        <end position="238"/>
    </location>
</feature>
<dbReference type="CDD" id="cd08761">
    <property type="entry name" value="Cyt_b561_CYB561D2_like"/>
    <property type="match status" value="1"/>
</dbReference>
<comment type="subcellular location">
    <subcellularLocation>
        <location evidence="2">Membrane</location>
        <topology evidence="2">Multi-pass membrane protein</topology>
    </subcellularLocation>
</comment>
<name>A0A0F4Z9S3_9PEZI</name>
<dbReference type="AlphaFoldDB" id="A0A0F4Z9S3"/>
<evidence type="ECO:0000256" key="10">
    <source>
        <dbReference type="ARBA" id="ARBA00023136"/>
    </source>
</evidence>
<evidence type="ECO:0000256" key="8">
    <source>
        <dbReference type="ARBA" id="ARBA00022989"/>
    </source>
</evidence>
<dbReference type="PANTHER" id="PTHR15422">
    <property type="entry name" value="OS05G0565100 PROTEIN"/>
    <property type="match status" value="1"/>
</dbReference>
<evidence type="ECO:0000313" key="14">
    <source>
        <dbReference type="Proteomes" id="UP000033483"/>
    </source>
</evidence>
<dbReference type="InterPro" id="IPR045150">
    <property type="entry name" value="CYB561D1/2"/>
</dbReference>
<dbReference type="Proteomes" id="UP000033483">
    <property type="component" value="Unassembled WGS sequence"/>
</dbReference>
<dbReference type="GO" id="GO:0016020">
    <property type="term" value="C:membrane"/>
    <property type="evidence" value="ECO:0007669"/>
    <property type="project" value="UniProtKB-SubCell"/>
</dbReference>
<evidence type="ECO:0000256" key="5">
    <source>
        <dbReference type="ARBA" id="ARBA00022692"/>
    </source>
</evidence>
<dbReference type="PANTHER" id="PTHR15422:SF45">
    <property type="entry name" value="CYTOCHROME B561 DOMAIN-CONTAINING PROTEIN"/>
    <property type="match status" value="1"/>
</dbReference>
<dbReference type="GO" id="GO:0046872">
    <property type="term" value="F:metal ion binding"/>
    <property type="evidence" value="ECO:0007669"/>
    <property type="project" value="UniProtKB-KW"/>
</dbReference>
<feature type="transmembrane region" description="Helical" evidence="11">
    <location>
        <begin position="81"/>
        <end position="100"/>
    </location>
</feature>
<evidence type="ECO:0000259" key="12">
    <source>
        <dbReference type="PROSITE" id="PS50939"/>
    </source>
</evidence>
<proteinExistence type="predicted"/>
<organism evidence="13 14">
    <name type="scientific">Thielaviopsis punctulata</name>
    <dbReference type="NCBI Taxonomy" id="72032"/>
    <lineage>
        <taxon>Eukaryota</taxon>
        <taxon>Fungi</taxon>
        <taxon>Dikarya</taxon>
        <taxon>Ascomycota</taxon>
        <taxon>Pezizomycotina</taxon>
        <taxon>Sordariomycetes</taxon>
        <taxon>Hypocreomycetidae</taxon>
        <taxon>Microascales</taxon>
        <taxon>Ceratocystidaceae</taxon>
        <taxon>Thielaviopsis</taxon>
    </lineage>
</organism>
<feature type="transmembrane region" description="Helical" evidence="11">
    <location>
        <begin position="146"/>
        <end position="171"/>
    </location>
</feature>
<dbReference type="InterPro" id="IPR006593">
    <property type="entry name" value="Cyt_b561/ferric_Rdtase_TM"/>
</dbReference>
<dbReference type="OrthoDB" id="432881at2759"/>
<keyword evidence="3" id="KW-0813">Transport</keyword>
<evidence type="ECO:0000256" key="3">
    <source>
        <dbReference type="ARBA" id="ARBA00022448"/>
    </source>
</evidence>
<dbReference type="SMART" id="SM00665">
    <property type="entry name" value="B561"/>
    <property type="match status" value="1"/>
</dbReference>
<gene>
    <name evidence="13" type="ORF">TD95_005374</name>
</gene>
<protein>
    <recommendedName>
        <fullName evidence="12">Cytochrome b561 domain-containing protein</fullName>
    </recommendedName>
</protein>